<evidence type="ECO:0000256" key="1">
    <source>
        <dbReference type="SAM" id="MobiDB-lite"/>
    </source>
</evidence>
<comment type="caution">
    <text evidence="2">The sequence shown here is derived from an EMBL/GenBank/DDBJ whole genome shotgun (WGS) entry which is preliminary data.</text>
</comment>
<dbReference type="RefSeq" id="WP_183966061.1">
    <property type="nucleotide sequence ID" value="NZ_BAABEW010000001.1"/>
</dbReference>
<dbReference type="EMBL" id="JACHGB010000003">
    <property type="protein sequence ID" value="MBB5271570.1"/>
    <property type="molecule type" value="Genomic_DNA"/>
</dbReference>
<gene>
    <name evidence="2" type="ORF">HNQ70_001580</name>
</gene>
<reference evidence="2 3" key="1">
    <citation type="submission" date="2020-08" db="EMBL/GenBank/DDBJ databases">
        <title>Genomic Encyclopedia of Type Strains, Phase IV (KMG-IV): sequencing the most valuable type-strain genomes for metagenomic binning, comparative biology and taxonomic classification.</title>
        <authorList>
            <person name="Goeker M."/>
        </authorList>
    </citation>
    <scope>NUCLEOTIDE SEQUENCE [LARGE SCALE GENOMIC DNA]</scope>
    <source>
        <strain evidence="2 3">DSM 29781</strain>
    </source>
</reference>
<dbReference type="PANTHER" id="PTHR30441">
    <property type="entry name" value="DUF748 DOMAIN-CONTAINING PROTEIN"/>
    <property type="match status" value="1"/>
</dbReference>
<dbReference type="AlphaFoldDB" id="A0A7W8M8R8"/>
<proteinExistence type="predicted"/>
<keyword evidence="3" id="KW-1185">Reference proteome</keyword>
<dbReference type="GO" id="GO:0090313">
    <property type="term" value="P:regulation of protein targeting to membrane"/>
    <property type="evidence" value="ECO:0007669"/>
    <property type="project" value="TreeGrafter"/>
</dbReference>
<dbReference type="PANTHER" id="PTHR30441:SF8">
    <property type="entry name" value="DUF748 DOMAIN-CONTAINING PROTEIN"/>
    <property type="match status" value="1"/>
</dbReference>
<dbReference type="Pfam" id="PF05359">
    <property type="entry name" value="DUF748"/>
    <property type="match status" value="2"/>
</dbReference>
<organism evidence="2 3">
    <name type="scientific">Quisquiliibacterium transsilvanicum</name>
    <dbReference type="NCBI Taxonomy" id="1549638"/>
    <lineage>
        <taxon>Bacteria</taxon>
        <taxon>Pseudomonadati</taxon>
        <taxon>Pseudomonadota</taxon>
        <taxon>Betaproteobacteria</taxon>
        <taxon>Burkholderiales</taxon>
        <taxon>Burkholderiaceae</taxon>
        <taxon>Quisquiliibacterium</taxon>
    </lineage>
</organism>
<name>A0A7W8M8R8_9BURK</name>
<accession>A0A7W8M8R8</accession>
<dbReference type="GO" id="GO:0005886">
    <property type="term" value="C:plasma membrane"/>
    <property type="evidence" value="ECO:0007669"/>
    <property type="project" value="TreeGrafter"/>
</dbReference>
<dbReference type="SUPFAM" id="SSF103088">
    <property type="entry name" value="OmpA-like"/>
    <property type="match status" value="1"/>
</dbReference>
<dbReference type="Proteomes" id="UP000532440">
    <property type="component" value="Unassembled WGS sequence"/>
</dbReference>
<feature type="region of interest" description="Disordered" evidence="1">
    <location>
        <begin position="363"/>
        <end position="391"/>
    </location>
</feature>
<evidence type="ECO:0000313" key="3">
    <source>
        <dbReference type="Proteomes" id="UP000532440"/>
    </source>
</evidence>
<evidence type="ECO:0000313" key="2">
    <source>
        <dbReference type="EMBL" id="MBB5271570.1"/>
    </source>
</evidence>
<sequence length="1271" mass="134990">MIRHWKKLLAWTVGAVALFAALGFLAVPPLARSQLEKLLAEQLQRPVRVERVEFNPFTLKAAIEGVSVGGRAPTDPQFAALRRIDADLAWRSVIERAPVVERLTISGPQLRLARETEGHYDIDDLIEKWSAEPDEPPDPQPPRFALANIVIEDGRIEFEDKVLPRTHEVTGFALQIPFVSSLEIHQQIDVVPKLVATINGAALDLTGRSRPFSATHESALDLEIAPVDLAQYVGYLPAGLPVKPVAGVLSGELKVEFVQPQAQGPAVAVTGVLKLAGLRVQDPAGAPLLSVDALDAQGLKLEPLAGAYAIERLSIDGPTATVHRLRDQARFFDRVLAALEKRANAPKGATVATVAAKDEAAASKDAAAPGSEAAPSKDAAAPGSEAAASKDAAATAKAPRWSIAELSLSGGRLDFLDERFDPRPLALKAAGLSARVTGLGSDASAAVPYTLAFDLDTGERIETEGSLTLEPLVVEGKAAASSLSLKNWWWIAEPQLQANLLDGRLSAQSGYRFAAAGPRAGLTLGGLAAQLESLKLAQRWDRREFLRIDSLKLADTSLDLGARRVEIGSVVGDAGRLALSRDRKGVMNLERLLGPADEAPPRKAAATPAPTPASQEPGWTVGLGKLSMQRWNASLTDALAGRDGDLQLSQLSLAAQGFDTARKERGKVSLKTRVGKAGSLAVSGDLGLSPLGGRLRVDADRIGVLPAQPWFTEFVNVVVSSGALSAKGNLGFDVPAKGPVRATWRGDATLSDFAAVTKEANEDLLRWKSLRAATVDFVLEPLKVDVGELALSGFYSRIVLSPEGRLNLQNVLVSSADAARDDAQAVREAKGKAGPAGGAAAQAGDGTVKAWDEPVQAGDRNAKPAPIAVPSPPPSAPLPVRLGKITLEDGSVYFSDNFIRPNYSASLTELAGSVSTITPDTAGDVQLRGKVEKTGSLEIDGSLNPLAPTLFLDLKARARDIDLPPTTPYSVKYLGYGIEKGKLSATVHYKLEDRRLQAENNVVLDQLTFGEKVDSPTATKLPVLFAVALLKDRNGVIDVDMPVGGSLDDPQFSIGGLVVRMIFNLIGKVITAPFSMLAKLGGGSADLSQLAFAPGSARLDPGTVERLQTLAKALGDRPALRVDLAGRADPQGDREALMRQALQRLVKAEKARELVRGGDPAPALDEIVLSAEEYPRFLMQAYRLGDFEKPRNAIGLVKDQPVDEMERRLLEQVRLDEGALRALAGQRAQAARAWLVANGVGADRLFVVAPRLDRKGLDEKASGAAVDLSLK</sequence>
<dbReference type="InterPro" id="IPR008023">
    <property type="entry name" value="DUF748"/>
</dbReference>
<dbReference type="Gene3D" id="3.30.1330.60">
    <property type="entry name" value="OmpA-like domain"/>
    <property type="match status" value="1"/>
</dbReference>
<protein>
    <submittedName>
        <fullName evidence="2">Uncharacterized protein involved in outer membrane biogenesis</fullName>
    </submittedName>
</protein>
<feature type="region of interest" description="Disordered" evidence="1">
    <location>
        <begin position="595"/>
        <end position="617"/>
    </location>
</feature>
<dbReference type="InterPro" id="IPR052894">
    <property type="entry name" value="AsmA-related"/>
</dbReference>
<dbReference type="InterPro" id="IPR036737">
    <property type="entry name" value="OmpA-like_sf"/>
</dbReference>